<dbReference type="PATRIC" id="fig|593117.10.peg.1919"/>
<dbReference type="EMBL" id="CP001398">
    <property type="protein sequence ID" value="ACS34411.1"/>
    <property type="molecule type" value="Genomic_DNA"/>
</dbReference>
<dbReference type="InterPro" id="IPR036075">
    <property type="entry name" value="ARMT-1-like_metal-bd_sf"/>
</dbReference>
<keyword evidence="3" id="KW-1185">Reference proteome</keyword>
<dbReference type="GeneID" id="7988313"/>
<dbReference type="Proteomes" id="UP000001488">
    <property type="component" value="Chromosome"/>
</dbReference>
<dbReference type="AlphaFoldDB" id="C5A1Z2"/>
<evidence type="ECO:0000313" key="2">
    <source>
        <dbReference type="EMBL" id="ACS34411.1"/>
    </source>
</evidence>
<gene>
    <name evidence="2" type="ordered locus">TGAM_1909</name>
</gene>
<dbReference type="RefSeq" id="WP_015859517.1">
    <property type="nucleotide sequence ID" value="NC_012804.1"/>
</dbReference>
<evidence type="ECO:0000259" key="1">
    <source>
        <dbReference type="Pfam" id="PF01937"/>
    </source>
</evidence>
<dbReference type="SUPFAM" id="SSF111321">
    <property type="entry name" value="AF1104-like"/>
    <property type="match status" value="1"/>
</dbReference>
<dbReference type="KEGG" id="tga:TGAM_1909"/>
<dbReference type="Pfam" id="PF01937">
    <property type="entry name" value="ARMT1-like_dom"/>
    <property type="match status" value="1"/>
</dbReference>
<dbReference type="eggNOG" id="arCOG04410">
    <property type="taxonomic scope" value="Archaea"/>
</dbReference>
<dbReference type="OrthoDB" id="359165at2157"/>
<dbReference type="PIRSF" id="PIRSF006593">
    <property type="entry name" value="UCP006593"/>
    <property type="match status" value="1"/>
</dbReference>
<organism evidence="2 3">
    <name type="scientific">Thermococcus gammatolerans (strain DSM 15229 / JCM 11827 / EJ3)</name>
    <dbReference type="NCBI Taxonomy" id="593117"/>
    <lineage>
        <taxon>Archaea</taxon>
        <taxon>Methanobacteriati</taxon>
        <taxon>Methanobacteriota</taxon>
        <taxon>Thermococci</taxon>
        <taxon>Thermococcales</taxon>
        <taxon>Thermococcaceae</taxon>
        <taxon>Thermococcus</taxon>
    </lineage>
</organism>
<feature type="domain" description="Damage-control phosphatase ARMT1-like metal-binding" evidence="1">
    <location>
        <begin position="4"/>
        <end position="277"/>
    </location>
</feature>
<proteinExistence type="predicted"/>
<dbReference type="Gene3D" id="1.10.285.20">
    <property type="entry name" value="Uncharacterised protein PF01937, DUF89, domain 2"/>
    <property type="match status" value="1"/>
</dbReference>
<dbReference type="PaxDb" id="593117-TGAM_1909"/>
<dbReference type="HOGENOM" id="CLU_071520_0_0_2"/>
<dbReference type="InterPro" id="IPR002791">
    <property type="entry name" value="ARMT1-like_metal-bd"/>
</dbReference>
<dbReference type="Gene3D" id="1.10.8.380">
    <property type="entry name" value="Uncharacterised protein PF01937, DUF89, domain 1"/>
    <property type="match status" value="1"/>
</dbReference>
<dbReference type="InterPro" id="IPR053636">
    <property type="entry name" value="DCN_phosphatase_I"/>
</dbReference>
<dbReference type="STRING" id="593117.TGAM_1909"/>
<name>C5A1Z2_THEGJ</name>
<sequence>MKVHYECFSCIASQCQKIVEMGTEDLGVRKRGILRAAKGIAEMKEDSIPAVIGSRVFLEVYDAIGNDDPFREYKELSNRLAEKVVSDLERENIDLKTALKLAIIGNVIDFAVGYSPERIEEDVRAMLGEELYIDNSDELFNRLSRAKILLYLTDNCGEIYFDRLFLRKIREEFPQLKIYIAGKEGPIINDATVEDLRRAGLEEIGEVISTGTRIVGVPFGLVSREFMEVFEKADVIIAKGQGNFETLSERKDGRIFYLLKAKCRPIARELNVPQGSLLCVRSPFGP</sequence>
<dbReference type="Gene3D" id="3.40.50.10880">
    <property type="entry name" value="Uncharacterised protein PF01937, DUF89, domain 3"/>
    <property type="match status" value="1"/>
</dbReference>
<dbReference type="NCBIfam" id="NF040824">
    <property type="entry name" value="damage_ctl_Phtase"/>
    <property type="match status" value="1"/>
</dbReference>
<evidence type="ECO:0000313" key="3">
    <source>
        <dbReference type="Proteomes" id="UP000001488"/>
    </source>
</evidence>
<dbReference type="InterPro" id="IPR014444">
    <property type="entry name" value="PH1575-like"/>
</dbReference>
<reference evidence="2 3" key="1">
    <citation type="journal article" date="2007" name="Genome Biol.">
        <title>Genome analysis and genome-wide proteomics of Thermococcus gammatolerans, the most radioresistant organism known amongst the Archaea.</title>
        <authorList>
            <person name="Zivanovic Y."/>
            <person name="Armengaud J."/>
            <person name="Lagorce A."/>
            <person name="Leplat C."/>
            <person name="Guerin P."/>
            <person name="Dutertre M."/>
            <person name="Anthouard V."/>
            <person name="Forterre P."/>
            <person name="Wincker P."/>
            <person name="Confalonieri F."/>
        </authorList>
    </citation>
    <scope>NUCLEOTIDE SEQUENCE [LARGE SCALE GENOMIC DNA]</scope>
    <source>
        <strain evidence="3">DSM 15229 / JCM 11827 / EJ3</strain>
    </source>
</reference>
<protein>
    <recommendedName>
        <fullName evidence="1">Damage-control phosphatase ARMT1-like metal-binding domain-containing protein</fullName>
    </recommendedName>
</protein>
<accession>C5A1Z2</accession>